<dbReference type="Proteomes" id="UP000051660">
    <property type="component" value="Unassembled WGS sequence"/>
</dbReference>
<reference evidence="3 4" key="1">
    <citation type="submission" date="2014-03" db="EMBL/GenBank/DDBJ databases">
        <title>Bradyrhizobium valentinum sp. nov., isolated from effective nodules of Lupinus mariae-josephae, a lupine endemic of basic-lime soils in Eastern Spain.</title>
        <authorList>
            <person name="Duran D."/>
            <person name="Rey L."/>
            <person name="Navarro A."/>
            <person name="Busquets A."/>
            <person name="Imperial J."/>
            <person name="Ruiz-Argueso T."/>
        </authorList>
    </citation>
    <scope>NUCLEOTIDE SEQUENCE [LARGE SCALE GENOMIC DNA]</scope>
    <source>
        <strain evidence="3 4">CCBAU 23086</strain>
    </source>
</reference>
<evidence type="ECO:0000313" key="3">
    <source>
        <dbReference type="EMBL" id="KRR18929.1"/>
    </source>
</evidence>
<feature type="transmembrane region" description="Helical" evidence="2">
    <location>
        <begin position="12"/>
        <end position="35"/>
    </location>
</feature>
<dbReference type="AlphaFoldDB" id="A0A0R3MFV3"/>
<keyword evidence="2" id="KW-0812">Transmembrane</keyword>
<name>A0A0R3MFV3_9BRAD</name>
<feature type="region of interest" description="Disordered" evidence="1">
    <location>
        <begin position="50"/>
        <end position="90"/>
    </location>
</feature>
<dbReference type="RefSeq" id="WP_156435556.1">
    <property type="nucleotide sequence ID" value="NZ_LLYB01000101.1"/>
</dbReference>
<evidence type="ECO:0000256" key="1">
    <source>
        <dbReference type="SAM" id="MobiDB-lite"/>
    </source>
</evidence>
<keyword evidence="2" id="KW-1133">Transmembrane helix</keyword>
<dbReference type="EMBL" id="LLYB01000101">
    <property type="protein sequence ID" value="KRR18929.1"/>
    <property type="molecule type" value="Genomic_DNA"/>
</dbReference>
<dbReference type="OrthoDB" id="8241669at2"/>
<comment type="caution">
    <text evidence="3">The sequence shown here is derived from an EMBL/GenBank/DDBJ whole genome shotgun (WGS) entry which is preliminary data.</text>
</comment>
<accession>A0A0R3MFV3</accession>
<proteinExistence type="predicted"/>
<evidence type="ECO:0000313" key="4">
    <source>
        <dbReference type="Proteomes" id="UP000051660"/>
    </source>
</evidence>
<protein>
    <submittedName>
        <fullName evidence="3">Uncharacterized protein</fullName>
    </submittedName>
</protein>
<organism evidence="3 4">
    <name type="scientific">Bradyrhizobium lablabi</name>
    <dbReference type="NCBI Taxonomy" id="722472"/>
    <lineage>
        <taxon>Bacteria</taxon>
        <taxon>Pseudomonadati</taxon>
        <taxon>Pseudomonadota</taxon>
        <taxon>Alphaproteobacteria</taxon>
        <taxon>Hyphomicrobiales</taxon>
        <taxon>Nitrobacteraceae</taxon>
        <taxon>Bradyrhizobium</taxon>
    </lineage>
</organism>
<gene>
    <name evidence="3" type="ORF">CQ14_18730</name>
</gene>
<keyword evidence="2" id="KW-0472">Membrane</keyword>
<sequence>MPLLNSQIRWQGMAATVVVDLLILLTLAFAVVSYVEWSSNTVVAEFMRTAEQSASDPNHSRESSARPQSQGPTGCPVGRKALPTQLAPLP</sequence>
<evidence type="ECO:0000256" key="2">
    <source>
        <dbReference type="SAM" id="Phobius"/>
    </source>
</evidence>